<name>A0A5B8MEG9_9CHLO</name>
<evidence type="ECO:0000256" key="1">
    <source>
        <dbReference type="SAM" id="MobiDB-lite"/>
    </source>
</evidence>
<protein>
    <submittedName>
        <fullName evidence="2">Uncharacterized protein</fullName>
    </submittedName>
</protein>
<reference evidence="2 3" key="1">
    <citation type="submission" date="2018-07" db="EMBL/GenBank/DDBJ databases">
        <title>The complete nuclear genome of the prasinophyte Chloropicon primus (CCMP1205).</title>
        <authorList>
            <person name="Pombert J.-F."/>
            <person name="Otis C."/>
            <person name="Turmel M."/>
            <person name="Lemieux C."/>
        </authorList>
    </citation>
    <scope>NUCLEOTIDE SEQUENCE [LARGE SCALE GENOMIC DNA]</scope>
    <source>
        <strain evidence="2 3">CCMP1205</strain>
    </source>
</reference>
<proteinExistence type="predicted"/>
<sequence>MSSTGGLEAEESERARDAGLEPCEGGSLSCGGSAGRLWHWLSGGDLGTSLARASRRARCASGWVLESPEPVEETLKDYYGSARSLERVLYREKKQSPLA</sequence>
<keyword evidence="3" id="KW-1185">Reference proteome</keyword>
<dbReference type="AlphaFoldDB" id="A0A5B8MEG9"/>
<organism evidence="2 3">
    <name type="scientific">Chloropicon primus</name>
    <dbReference type="NCBI Taxonomy" id="1764295"/>
    <lineage>
        <taxon>Eukaryota</taxon>
        <taxon>Viridiplantae</taxon>
        <taxon>Chlorophyta</taxon>
        <taxon>Chloropicophyceae</taxon>
        <taxon>Chloropicales</taxon>
        <taxon>Chloropicaceae</taxon>
        <taxon>Chloropicon</taxon>
    </lineage>
</organism>
<dbReference type="Proteomes" id="UP000316726">
    <property type="component" value="Chromosome 1"/>
</dbReference>
<feature type="region of interest" description="Disordered" evidence="1">
    <location>
        <begin position="1"/>
        <end position="25"/>
    </location>
</feature>
<dbReference type="EMBL" id="CP031034">
    <property type="protein sequence ID" value="QDZ17702.1"/>
    <property type="molecule type" value="Genomic_DNA"/>
</dbReference>
<evidence type="ECO:0000313" key="3">
    <source>
        <dbReference type="Proteomes" id="UP000316726"/>
    </source>
</evidence>
<accession>A0A5B8MEG9</accession>
<evidence type="ECO:0000313" key="2">
    <source>
        <dbReference type="EMBL" id="QDZ17702.1"/>
    </source>
</evidence>
<gene>
    <name evidence="2" type="ORF">A3770_01p02200</name>
</gene>